<evidence type="ECO:0000256" key="5">
    <source>
        <dbReference type="ARBA" id="ARBA00022989"/>
    </source>
</evidence>
<evidence type="ECO:0000256" key="6">
    <source>
        <dbReference type="ARBA" id="ARBA00023136"/>
    </source>
</evidence>
<dbReference type="GO" id="GO:0016787">
    <property type="term" value="F:hydrolase activity"/>
    <property type="evidence" value="ECO:0007669"/>
    <property type="project" value="UniProtKB-KW"/>
</dbReference>
<keyword evidence="2" id="KW-1003">Cell membrane</keyword>
<keyword evidence="4" id="KW-0378">Hydrolase</keyword>
<dbReference type="Pfam" id="PF01569">
    <property type="entry name" value="PAP2"/>
    <property type="match status" value="1"/>
</dbReference>
<evidence type="ECO:0000313" key="10">
    <source>
        <dbReference type="Proteomes" id="UP000179880"/>
    </source>
</evidence>
<dbReference type="SMART" id="SM00014">
    <property type="entry name" value="acidPPc"/>
    <property type="match status" value="1"/>
</dbReference>
<dbReference type="Proteomes" id="UP000179880">
    <property type="component" value="Unassembled WGS sequence"/>
</dbReference>
<dbReference type="AlphaFoldDB" id="A0A1F6WM79"/>
<comment type="caution">
    <text evidence="9">The sequence shown here is derived from an EMBL/GenBank/DDBJ whole genome shotgun (WGS) entry which is preliminary data.</text>
</comment>
<accession>A0A1F6WM79</accession>
<name>A0A1F6WM79_9BACT</name>
<dbReference type="InterPro" id="IPR036938">
    <property type="entry name" value="PAP2/HPO_sf"/>
</dbReference>
<dbReference type="InterPro" id="IPR000326">
    <property type="entry name" value="PAP2/HPO"/>
</dbReference>
<organism evidence="9 10">
    <name type="scientific">Candidatus Nomurabacteria bacterium RIFCSPHIGHO2_02_FULL_42_24</name>
    <dbReference type="NCBI Taxonomy" id="1801757"/>
    <lineage>
        <taxon>Bacteria</taxon>
        <taxon>Candidatus Nomuraibacteriota</taxon>
    </lineage>
</organism>
<sequence>MILNETLFRALNNLAAHSPAWSTVIIFLATTFSIIVIIITLVFLFWHKDRLPASRLRGQEASGINAWSIFRRRFSEVALVSSSAGTAWVLTKILQYIFHQPRPFLALENINLLFQHGGFDSFPSGHATFFAALATAVFLRHRRAGAFLWICALLIGLARVASGVHFPSDIIAGFVLGATLPFLWSRIFHSS</sequence>
<dbReference type="PANTHER" id="PTHR14969:SF62">
    <property type="entry name" value="DECAPRENYLPHOSPHORYL-5-PHOSPHORIBOSE PHOSPHATASE RV3807C-RELATED"/>
    <property type="match status" value="1"/>
</dbReference>
<evidence type="ECO:0000256" key="2">
    <source>
        <dbReference type="ARBA" id="ARBA00022475"/>
    </source>
</evidence>
<feature type="transmembrane region" description="Helical" evidence="7">
    <location>
        <begin position="77"/>
        <end position="98"/>
    </location>
</feature>
<evidence type="ECO:0000256" key="3">
    <source>
        <dbReference type="ARBA" id="ARBA00022692"/>
    </source>
</evidence>
<feature type="transmembrane region" description="Helical" evidence="7">
    <location>
        <begin position="118"/>
        <end position="139"/>
    </location>
</feature>
<dbReference type="EMBL" id="MFUH01000002">
    <property type="protein sequence ID" value="OGI82835.1"/>
    <property type="molecule type" value="Genomic_DNA"/>
</dbReference>
<dbReference type="SUPFAM" id="SSF48317">
    <property type="entry name" value="Acid phosphatase/Vanadium-dependent haloperoxidase"/>
    <property type="match status" value="1"/>
</dbReference>
<feature type="transmembrane region" description="Helical" evidence="7">
    <location>
        <begin position="146"/>
        <end position="164"/>
    </location>
</feature>
<keyword evidence="3 7" id="KW-0812">Transmembrane</keyword>
<feature type="transmembrane region" description="Helical" evidence="7">
    <location>
        <begin position="20"/>
        <end position="46"/>
    </location>
</feature>
<reference evidence="9 10" key="1">
    <citation type="journal article" date="2016" name="Nat. Commun.">
        <title>Thousands of microbial genomes shed light on interconnected biogeochemical processes in an aquifer system.</title>
        <authorList>
            <person name="Anantharaman K."/>
            <person name="Brown C.T."/>
            <person name="Hug L.A."/>
            <person name="Sharon I."/>
            <person name="Castelle C.J."/>
            <person name="Probst A.J."/>
            <person name="Thomas B.C."/>
            <person name="Singh A."/>
            <person name="Wilkins M.J."/>
            <person name="Karaoz U."/>
            <person name="Brodie E.L."/>
            <person name="Williams K.H."/>
            <person name="Hubbard S.S."/>
            <person name="Banfield J.F."/>
        </authorList>
    </citation>
    <scope>NUCLEOTIDE SEQUENCE [LARGE SCALE GENOMIC DNA]</scope>
</reference>
<dbReference type="PANTHER" id="PTHR14969">
    <property type="entry name" value="SPHINGOSINE-1-PHOSPHATE PHOSPHOHYDROLASE"/>
    <property type="match status" value="1"/>
</dbReference>
<evidence type="ECO:0000256" key="7">
    <source>
        <dbReference type="SAM" id="Phobius"/>
    </source>
</evidence>
<keyword evidence="6 7" id="KW-0472">Membrane</keyword>
<dbReference type="Gene3D" id="1.20.144.10">
    <property type="entry name" value="Phosphatidic acid phosphatase type 2/haloperoxidase"/>
    <property type="match status" value="1"/>
</dbReference>
<keyword evidence="5 7" id="KW-1133">Transmembrane helix</keyword>
<feature type="transmembrane region" description="Helical" evidence="7">
    <location>
        <begin position="170"/>
        <end position="188"/>
    </location>
</feature>
<evidence type="ECO:0000313" key="9">
    <source>
        <dbReference type="EMBL" id="OGI82835.1"/>
    </source>
</evidence>
<evidence type="ECO:0000256" key="4">
    <source>
        <dbReference type="ARBA" id="ARBA00022801"/>
    </source>
</evidence>
<proteinExistence type="predicted"/>
<dbReference type="GO" id="GO:0005886">
    <property type="term" value="C:plasma membrane"/>
    <property type="evidence" value="ECO:0007669"/>
    <property type="project" value="UniProtKB-SubCell"/>
</dbReference>
<evidence type="ECO:0000259" key="8">
    <source>
        <dbReference type="SMART" id="SM00014"/>
    </source>
</evidence>
<comment type="subcellular location">
    <subcellularLocation>
        <location evidence="1">Cell membrane</location>
        <topology evidence="1">Multi-pass membrane protein</topology>
    </subcellularLocation>
</comment>
<evidence type="ECO:0000256" key="1">
    <source>
        <dbReference type="ARBA" id="ARBA00004651"/>
    </source>
</evidence>
<gene>
    <name evidence="9" type="ORF">A3B93_00315</name>
</gene>
<protein>
    <recommendedName>
        <fullName evidence="8">Phosphatidic acid phosphatase type 2/haloperoxidase domain-containing protein</fullName>
    </recommendedName>
</protein>
<feature type="domain" description="Phosphatidic acid phosphatase type 2/haloperoxidase" evidence="8">
    <location>
        <begin position="77"/>
        <end position="185"/>
    </location>
</feature>